<dbReference type="PROSITE" id="PS00107">
    <property type="entry name" value="PROTEIN_KINASE_ATP"/>
    <property type="match status" value="1"/>
</dbReference>
<evidence type="ECO:0000256" key="3">
    <source>
        <dbReference type="ARBA" id="ARBA00022679"/>
    </source>
</evidence>
<evidence type="ECO:0000313" key="11">
    <source>
        <dbReference type="Proteomes" id="UP000011082"/>
    </source>
</evidence>
<dbReference type="GO" id="GO:0005524">
    <property type="term" value="F:ATP binding"/>
    <property type="evidence" value="ECO:0007669"/>
    <property type="project" value="UniProtKB-UniRule"/>
</dbReference>
<evidence type="ECO:0000256" key="7">
    <source>
        <dbReference type="PROSITE-ProRule" id="PRU10141"/>
    </source>
</evidence>
<dbReference type="PANTHER" id="PTHR24346">
    <property type="entry name" value="MAP/MICROTUBULE AFFINITY-REGULATING KINASE"/>
    <property type="match status" value="1"/>
</dbReference>
<feature type="domain" description="Protein kinase" evidence="9">
    <location>
        <begin position="12"/>
        <end position="264"/>
    </location>
</feature>
<keyword evidence="4 7" id="KW-0547">Nucleotide-binding</keyword>
<sequence>MFDLEKGCLSKYSIEKVIGNGSFGSVFLANDKSTNKKVALKICPSWSDGVTNYLYNEMLILSLIDSPYFPKFYHSDDHGSFFIIALEYCPGKTLLQYLEQNGCLKEQTILMIFKQMLDAISYLHHHKIVHRDIKLENIVIADDMNIKLCDFGFSTFVKQNQQLTDFCGSIQYCSPEMINQQAYDGESNDVWTLGVCVLKMCLGLKSFDEVSGGKPITGYYSIFNSYIESTSIKSVLKGIFIQEQEKRITLRNIYKILNLEEPMFNDIHIKFFDPIIIEKMKTMNYTTRNIYDTVQDGNEPEYYIYRLILNRLYLKQEHKASVWLQTKDILSVIADGLKYERSLFCCYQKTYYELIFNSEVSAETFFKPLPLDYTIYSLKPNRKIVQFPNKILIVEFTVKKSKGTAQVVRLVLVCGEVHDFCQTLVSIIAEYTKMLYSTDSKE</sequence>
<evidence type="ECO:0000259" key="9">
    <source>
        <dbReference type="PROSITE" id="PS50011"/>
    </source>
</evidence>
<dbReference type="HOGENOM" id="CLU_619949_0_0_1"/>
<keyword evidence="11" id="KW-1185">Reference proteome</keyword>
<dbReference type="SUPFAM" id="SSF56112">
    <property type="entry name" value="Protein kinase-like (PK-like)"/>
    <property type="match status" value="1"/>
</dbReference>
<reference evidence="11" key="1">
    <citation type="submission" date="2011-05" db="EMBL/GenBank/DDBJ databases">
        <title>The genome sequence of Vittaforma corneae strain ATCC 50505.</title>
        <authorList>
            <consortium name="The Broad Institute Genome Sequencing Platform"/>
            <person name="Cuomo C."/>
            <person name="Didier E."/>
            <person name="Bowers L."/>
            <person name="Young S.K."/>
            <person name="Zeng Q."/>
            <person name="Gargeya S."/>
            <person name="Fitzgerald M."/>
            <person name="Haas B."/>
            <person name="Abouelleil A."/>
            <person name="Alvarado L."/>
            <person name="Arachchi H.M."/>
            <person name="Berlin A."/>
            <person name="Chapman S.B."/>
            <person name="Gearin G."/>
            <person name="Goldberg J."/>
            <person name="Griggs A."/>
            <person name="Gujja S."/>
            <person name="Hansen M."/>
            <person name="Heiman D."/>
            <person name="Howarth C."/>
            <person name="Larimer J."/>
            <person name="Lui A."/>
            <person name="MacDonald P.J.P."/>
            <person name="McCowen C."/>
            <person name="Montmayeur A."/>
            <person name="Murphy C."/>
            <person name="Neiman D."/>
            <person name="Pearson M."/>
            <person name="Priest M."/>
            <person name="Roberts A."/>
            <person name="Saif S."/>
            <person name="Shea T."/>
            <person name="Sisk P."/>
            <person name="Stolte C."/>
            <person name="Sykes S."/>
            <person name="Wortman J."/>
            <person name="Nusbaum C."/>
            <person name="Birren B."/>
        </authorList>
    </citation>
    <scope>NUCLEOTIDE SEQUENCE [LARGE SCALE GENOMIC DNA]</scope>
    <source>
        <strain evidence="11">ATCC 50505</strain>
    </source>
</reference>
<name>L2GKS6_VITCO</name>
<evidence type="ECO:0000256" key="6">
    <source>
        <dbReference type="ARBA" id="ARBA00022840"/>
    </source>
</evidence>
<dbReference type="PANTHER" id="PTHR24346:SF82">
    <property type="entry name" value="KP78A-RELATED"/>
    <property type="match status" value="1"/>
</dbReference>
<keyword evidence="5 10" id="KW-0418">Kinase</keyword>
<dbReference type="InterPro" id="IPR017441">
    <property type="entry name" value="Protein_kinase_ATP_BS"/>
</dbReference>
<evidence type="ECO:0000256" key="2">
    <source>
        <dbReference type="ARBA" id="ARBA00022527"/>
    </source>
</evidence>
<dbReference type="GO" id="GO:0035556">
    <property type="term" value="P:intracellular signal transduction"/>
    <property type="evidence" value="ECO:0007669"/>
    <property type="project" value="TreeGrafter"/>
</dbReference>
<evidence type="ECO:0000256" key="5">
    <source>
        <dbReference type="ARBA" id="ARBA00022777"/>
    </source>
</evidence>
<dbReference type="RefSeq" id="XP_007605487.1">
    <property type="nucleotide sequence ID" value="XM_007605425.1"/>
</dbReference>
<evidence type="ECO:0000313" key="10">
    <source>
        <dbReference type="EMBL" id="ELA40902.1"/>
    </source>
</evidence>
<gene>
    <name evidence="10" type="ORF">VICG_02042</name>
</gene>
<dbReference type="GeneID" id="19882752"/>
<dbReference type="Gene3D" id="1.10.510.10">
    <property type="entry name" value="Transferase(Phosphotransferase) domain 1"/>
    <property type="match status" value="1"/>
</dbReference>
<proteinExistence type="inferred from homology"/>
<dbReference type="FunFam" id="1.10.510.10:FF:000571">
    <property type="entry name" value="Maternal embryonic leucine zipper kinase"/>
    <property type="match status" value="1"/>
</dbReference>
<dbReference type="InParanoid" id="L2GKS6"/>
<dbReference type="GO" id="GO:0005737">
    <property type="term" value="C:cytoplasm"/>
    <property type="evidence" value="ECO:0007669"/>
    <property type="project" value="TreeGrafter"/>
</dbReference>
<accession>L2GKS6</accession>
<dbReference type="GO" id="GO:0004674">
    <property type="term" value="F:protein serine/threonine kinase activity"/>
    <property type="evidence" value="ECO:0007669"/>
    <property type="project" value="UniProtKB-KW"/>
</dbReference>
<dbReference type="AlphaFoldDB" id="L2GKS6"/>
<dbReference type="SMART" id="SM00220">
    <property type="entry name" value="S_TKc"/>
    <property type="match status" value="1"/>
</dbReference>
<keyword evidence="6 7" id="KW-0067">ATP-binding</keyword>
<comment type="similarity">
    <text evidence="1">Belongs to the protein kinase superfamily. CAMK Ser/Thr protein kinase family. NIM1 subfamily.</text>
</comment>
<dbReference type="PROSITE" id="PS00108">
    <property type="entry name" value="PROTEIN_KINASE_ST"/>
    <property type="match status" value="1"/>
</dbReference>
<dbReference type="Pfam" id="PF00069">
    <property type="entry name" value="Pkinase"/>
    <property type="match status" value="1"/>
</dbReference>
<keyword evidence="2 8" id="KW-0723">Serine/threonine-protein kinase</keyword>
<dbReference type="OrthoDB" id="408964at2759"/>
<dbReference type="InterPro" id="IPR008271">
    <property type="entry name" value="Ser/Thr_kinase_AS"/>
</dbReference>
<organism evidence="10 11">
    <name type="scientific">Vittaforma corneae (strain ATCC 50505)</name>
    <name type="common">Microsporidian parasite</name>
    <name type="synonym">Nosema corneum</name>
    <dbReference type="NCBI Taxonomy" id="993615"/>
    <lineage>
        <taxon>Eukaryota</taxon>
        <taxon>Fungi</taxon>
        <taxon>Fungi incertae sedis</taxon>
        <taxon>Microsporidia</taxon>
        <taxon>Nosematidae</taxon>
        <taxon>Vittaforma</taxon>
    </lineage>
</organism>
<evidence type="ECO:0000256" key="4">
    <source>
        <dbReference type="ARBA" id="ARBA00022741"/>
    </source>
</evidence>
<dbReference type="STRING" id="993615.L2GKS6"/>
<keyword evidence="3" id="KW-0808">Transferase</keyword>
<feature type="binding site" evidence="7">
    <location>
        <position position="41"/>
    </location>
    <ligand>
        <name>ATP</name>
        <dbReference type="ChEBI" id="CHEBI:30616"/>
    </ligand>
</feature>
<protein>
    <submittedName>
        <fullName evidence="10">CAMK/CAMKL protein kinase</fullName>
    </submittedName>
</protein>
<evidence type="ECO:0000256" key="8">
    <source>
        <dbReference type="RuleBase" id="RU000304"/>
    </source>
</evidence>
<dbReference type="PROSITE" id="PS50011">
    <property type="entry name" value="PROTEIN_KINASE_DOM"/>
    <property type="match status" value="1"/>
</dbReference>
<dbReference type="VEuPathDB" id="MicrosporidiaDB:VICG_02042"/>
<dbReference type="OMA" id="REYSAYC"/>
<dbReference type="InterPro" id="IPR000719">
    <property type="entry name" value="Prot_kinase_dom"/>
</dbReference>
<dbReference type="EMBL" id="JH370155">
    <property type="protein sequence ID" value="ELA40902.1"/>
    <property type="molecule type" value="Genomic_DNA"/>
</dbReference>
<dbReference type="InterPro" id="IPR011009">
    <property type="entry name" value="Kinase-like_dom_sf"/>
</dbReference>
<evidence type="ECO:0000256" key="1">
    <source>
        <dbReference type="ARBA" id="ARBA00010791"/>
    </source>
</evidence>
<dbReference type="Proteomes" id="UP000011082">
    <property type="component" value="Unassembled WGS sequence"/>
</dbReference>